<dbReference type="AlphaFoldDB" id="A0A645JQA2"/>
<evidence type="ECO:0000313" key="1">
    <source>
        <dbReference type="EMBL" id="MPN64909.1"/>
    </source>
</evidence>
<name>A0A645JQA2_9ZZZZ</name>
<accession>A0A645JQA2</accession>
<dbReference type="EMBL" id="VSSQ01146481">
    <property type="protein sequence ID" value="MPN64909.1"/>
    <property type="molecule type" value="Genomic_DNA"/>
</dbReference>
<comment type="caution">
    <text evidence="1">The sequence shown here is derived from an EMBL/GenBank/DDBJ whole genome shotgun (WGS) entry which is preliminary data.</text>
</comment>
<sequence length="48" mass="5456">MYAFASKSNDKAFVILKVGDYGRVIEALIRQNIKILNSQEVYQTEPGH</sequence>
<proteinExistence type="predicted"/>
<protein>
    <submittedName>
        <fullName evidence="1">Uncharacterized protein</fullName>
    </submittedName>
</protein>
<organism evidence="1">
    <name type="scientific">bioreactor metagenome</name>
    <dbReference type="NCBI Taxonomy" id="1076179"/>
    <lineage>
        <taxon>unclassified sequences</taxon>
        <taxon>metagenomes</taxon>
        <taxon>ecological metagenomes</taxon>
    </lineage>
</organism>
<reference evidence="1" key="1">
    <citation type="submission" date="2019-08" db="EMBL/GenBank/DDBJ databases">
        <authorList>
            <person name="Kucharzyk K."/>
            <person name="Murdoch R.W."/>
            <person name="Higgins S."/>
            <person name="Loffler F."/>
        </authorList>
    </citation>
    <scope>NUCLEOTIDE SEQUENCE</scope>
</reference>
<gene>
    <name evidence="1" type="ORF">SDC9_212687</name>
</gene>